<dbReference type="InterPro" id="IPR001005">
    <property type="entry name" value="SANT/Myb"/>
</dbReference>
<dbReference type="GO" id="GO:0003677">
    <property type="term" value="F:DNA binding"/>
    <property type="evidence" value="ECO:0007669"/>
    <property type="project" value="UniProtKB-KW"/>
</dbReference>
<keyword evidence="7" id="KW-0539">Nucleus</keyword>
<accession>A0A4Y7TPJ3</accession>
<evidence type="ECO:0000259" key="11">
    <source>
        <dbReference type="PROSITE" id="PS51294"/>
    </source>
</evidence>
<organism evidence="12 13">
    <name type="scientific">Coprinellus micaceus</name>
    <name type="common">Glistening ink-cap mushroom</name>
    <name type="synonym">Coprinus micaceus</name>
    <dbReference type="NCBI Taxonomy" id="71717"/>
    <lineage>
        <taxon>Eukaryota</taxon>
        <taxon>Fungi</taxon>
        <taxon>Dikarya</taxon>
        <taxon>Basidiomycota</taxon>
        <taxon>Agaricomycotina</taxon>
        <taxon>Agaricomycetes</taxon>
        <taxon>Agaricomycetidae</taxon>
        <taxon>Agaricales</taxon>
        <taxon>Agaricineae</taxon>
        <taxon>Psathyrellaceae</taxon>
        <taxon>Coprinellus</taxon>
    </lineage>
</organism>
<dbReference type="EMBL" id="QPFP01000006">
    <property type="protein sequence ID" value="TEB36076.1"/>
    <property type="molecule type" value="Genomic_DNA"/>
</dbReference>
<evidence type="ECO:0000256" key="5">
    <source>
        <dbReference type="ARBA" id="ARBA00023125"/>
    </source>
</evidence>
<dbReference type="AlphaFoldDB" id="A0A4Y7TPJ3"/>
<evidence type="ECO:0000256" key="9">
    <source>
        <dbReference type="SAM" id="MobiDB-lite"/>
    </source>
</evidence>
<evidence type="ECO:0000256" key="3">
    <source>
        <dbReference type="ARBA" id="ARBA00022728"/>
    </source>
</evidence>
<dbReference type="InterPro" id="IPR017930">
    <property type="entry name" value="Myb_dom"/>
</dbReference>
<keyword evidence="8" id="KW-0175">Coiled coil</keyword>
<feature type="domain" description="HTH myb-type" evidence="11">
    <location>
        <begin position="12"/>
        <end position="51"/>
    </location>
</feature>
<keyword evidence="2" id="KW-0507">mRNA processing</keyword>
<dbReference type="InterPro" id="IPR047240">
    <property type="entry name" value="SANT_CDC5L_II"/>
</dbReference>
<name>A0A4Y7TPJ3_COPMI</name>
<reference evidence="12 13" key="1">
    <citation type="journal article" date="2019" name="Nat. Ecol. Evol.">
        <title>Megaphylogeny resolves global patterns of mushroom evolution.</title>
        <authorList>
            <person name="Varga T."/>
            <person name="Krizsan K."/>
            <person name="Foldi C."/>
            <person name="Dima B."/>
            <person name="Sanchez-Garcia M."/>
            <person name="Sanchez-Ramirez S."/>
            <person name="Szollosi G.J."/>
            <person name="Szarkandi J.G."/>
            <person name="Papp V."/>
            <person name="Albert L."/>
            <person name="Andreopoulos W."/>
            <person name="Angelini C."/>
            <person name="Antonin V."/>
            <person name="Barry K.W."/>
            <person name="Bougher N.L."/>
            <person name="Buchanan P."/>
            <person name="Buyck B."/>
            <person name="Bense V."/>
            <person name="Catcheside P."/>
            <person name="Chovatia M."/>
            <person name="Cooper J."/>
            <person name="Damon W."/>
            <person name="Desjardin D."/>
            <person name="Finy P."/>
            <person name="Geml J."/>
            <person name="Haridas S."/>
            <person name="Hughes K."/>
            <person name="Justo A."/>
            <person name="Karasinski D."/>
            <person name="Kautmanova I."/>
            <person name="Kiss B."/>
            <person name="Kocsube S."/>
            <person name="Kotiranta H."/>
            <person name="LaButti K.M."/>
            <person name="Lechner B.E."/>
            <person name="Liimatainen K."/>
            <person name="Lipzen A."/>
            <person name="Lukacs Z."/>
            <person name="Mihaltcheva S."/>
            <person name="Morgado L.N."/>
            <person name="Niskanen T."/>
            <person name="Noordeloos M.E."/>
            <person name="Ohm R.A."/>
            <person name="Ortiz-Santana B."/>
            <person name="Ovrebo C."/>
            <person name="Racz N."/>
            <person name="Riley R."/>
            <person name="Savchenko A."/>
            <person name="Shiryaev A."/>
            <person name="Soop K."/>
            <person name="Spirin V."/>
            <person name="Szebenyi C."/>
            <person name="Tomsovsky M."/>
            <person name="Tulloss R.E."/>
            <person name="Uehling J."/>
            <person name="Grigoriev I.V."/>
            <person name="Vagvolgyi C."/>
            <person name="Papp T."/>
            <person name="Martin F.M."/>
            <person name="Miettinen O."/>
            <person name="Hibbett D.S."/>
            <person name="Nagy L.G."/>
        </authorList>
    </citation>
    <scope>NUCLEOTIDE SEQUENCE [LARGE SCALE GENOMIC DNA]</scope>
    <source>
        <strain evidence="12 13">FP101781</strain>
    </source>
</reference>
<keyword evidence="4" id="KW-0677">Repeat</keyword>
<feature type="region of interest" description="Disordered" evidence="9">
    <location>
        <begin position="488"/>
        <end position="513"/>
    </location>
</feature>
<dbReference type="GO" id="GO:0000398">
    <property type="term" value="P:mRNA splicing, via spliceosome"/>
    <property type="evidence" value="ECO:0007669"/>
    <property type="project" value="InterPro"/>
</dbReference>
<feature type="region of interest" description="Disordered" evidence="9">
    <location>
        <begin position="245"/>
        <end position="282"/>
    </location>
</feature>
<dbReference type="PROSITE" id="PS50090">
    <property type="entry name" value="MYB_LIKE"/>
    <property type="match status" value="2"/>
</dbReference>
<dbReference type="GO" id="GO:0005681">
    <property type="term" value="C:spliceosomal complex"/>
    <property type="evidence" value="ECO:0007669"/>
    <property type="project" value="UniProtKB-KW"/>
</dbReference>
<dbReference type="SUPFAM" id="SSF46689">
    <property type="entry name" value="Homeodomain-like"/>
    <property type="match status" value="1"/>
</dbReference>
<dbReference type="PANTHER" id="PTHR45885">
    <property type="entry name" value="CELL DIVISION CYCLE 5-LIKE PROTEIN"/>
    <property type="match status" value="1"/>
</dbReference>
<feature type="coiled-coil region" evidence="8">
    <location>
        <begin position="756"/>
        <end position="804"/>
    </location>
</feature>
<evidence type="ECO:0000256" key="1">
    <source>
        <dbReference type="ARBA" id="ARBA00010506"/>
    </source>
</evidence>
<proteinExistence type="inferred from homology"/>
<evidence type="ECO:0000256" key="2">
    <source>
        <dbReference type="ARBA" id="ARBA00022664"/>
    </source>
</evidence>
<dbReference type="InterPro" id="IPR047242">
    <property type="entry name" value="CDC5L/Cef1"/>
</dbReference>
<dbReference type="Proteomes" id="UP000298030">
    <property type="component" value="Unassembled WGS sequence"/>
</dbReference>
<dbReference type="Pfam" id="PF11831">
    <property type="entry name" value="Myb_Cef"/>
    <property type="match status" value="1"/>
</dbReference>
<evidence type="ECO:0000313" key="13">
    <source>
        <dbReference type="Proteomes" id="UP000298030"/>
    </source>
</evidence>
<dbReference type="SMART" id="SM00717">
    <property type="entry name" value="SANT"/>
    <property type="match status" value="2"/>
</dbReference>
<dbReference type="CDD" id="cd11659">
    <property type="entry name" value="SANT_CDC5_II"/>
    <property type="match status" value="1"/>
</dbReference>
<evidence type="ECO:0000256" key="7">
    <source>
        <dbReference type="ARBA" id="ARBA00023242"/>
    </source>
</evidence>
<dbReference type="InterPro" id="IPR021786">
    <property type="entry name" value="Cdc5p/Cef1_C"/>
</dbReference>
<evidence type="ECO:0000256" key="8">
    <source>
        <dbReference type="SAM" id="Coils"/>
    </source>
</evidence>
<dbReference type="InterPro" id="IPR009057">
    <property type="entry name" value="Homeodomain-like_sf"/>
</dbReference>
<feature type="region of interest" description="Disordered" evidence="9">
    <location>
        <begin position="385"/>
        <end position="437"/>
    </location>
</feature>
<dbReference type="PROSITE" id="PS51294">
    <property type="entry name" value="HTH_MYB"/>
    <property type="match status" value="2"/>
</dbReference>
<evidence type="ECO:0000313" key="12">
    <source>
        <dbReference type="EMBL" id="TEB36076.1"/>
    </source>
</evidence>
<dbReference type="STRING" id="71717.A0A4Y7TPJ3"/>
<comment type="similarity">
    <text evidence="1">Belongs to the CEF1 family.</text>
</comment>
<feature type="region of interest" description="Disordered" evidence="9">
    <location>
        <begin position="131"/>
        <end position="151"/>
    </location>
</feature>
<dbReference type="PANTHER" id="PTHR45885:SF1">
    <property type="entry name" value="CELL DIVISION CYCLE 5-LIKE PROTEIN"/>
    <property type="match status" value="1"/>
</dbReference>
<feature type="domain" description="Myb-like" evidence="10">
    <location>
        <begin position="12"/>
        <end position="51"/>
    </location>
</feature>
<evidence type="ECO:0000259" key="10">
    <source>
        <dbReference type="PROSITE" id="PS50090"/>
    </source>
</evidence>
<keyword evidence="3" id="KW-0747">Spliceosome</keyword>
<comment type="caution">
    <text evidence="12">The sequence shown here is derived from an EMBL/GenBank/DDBJ whole genome shotgun (WGS) entry which is preliminary data.</text>
</comment>
<feature type="compositionally biased region" description="Basic and acidic residues" evidence="9">
    <location>
        <begin position="250"/>
        <end position="265"/>
    </location>
</feature>
<protein>
    <submittedName>
        <fullName evidence="12">Cc.Cdc5 protein</fullName>
    </submittedName>
</protein>
<dbReference type="CDD" id="cd00167">
    <property type="entry name" value="SANT"/>
    <property type="match status" value="1"/>
</dbReference>
<feature type="region of interest" description="Disordered" evidence="9">
    <location>
        <begin position="525"/>
        <end position="545"/>
    </location>
</feature>
<evidence type="ECO:0000256" key="6">
    <source>
        <dbReference type="ARBA" id="ARBA00023187"/>
    </source>
</evidence>
<keyword evidence="6" id="KW-0508">mRNA splicing</keyword>
<sequence length="816" mass="90273">MVRIIIKGGNTEDEVLKAAIAKYGKNQWARISSLLVRKTPKQCKARWYEWLDPSIKKTEWSKTEDEKLLHLAKLMPTQWRTIAPIVGRTATQCLERYQKLLDEAEAKDSEELGLAGPEGTGAAIEDVRRLRPGEIDPDPETKPARPDPIDMDEDEKEMLSEARARLANTQGKKAKRKARERQLEEARRLAVLQKKRELKAAGIIMRSKTKKKGMDYNADIPFEKKPAPGFYDTSEEQAVVAAPPVGQSLRRLENKRKPEEEEAERKKRQRKNKEGEHETKFMPARDAQIQKLKEAESIGRRRKLVLPGAQVGEAELEEIVKIGQAGENARALVGGGSDASGKLLSEYDGLEAARMARTPRTAPQQDNVLMEARNLRNMTIAQTPLLGDENTPLHAAPGGGTGFEGATPRHSVAFTPNPLATPFRAQEGGSNVGATPRVGATPMQTPLRDNLAINPADVGSGVTSAKRALRAGFQSLPKPENNFELLVPEDEDEEGQGEGKTVTEEDAAERDARIRRAREEEERKALARRSRSVQMGLPRPANVDPAALVGSLQGSIEEDEDREAERLVFEEMAALMRHDAIAYPLPGTMTPGGVQSTYVPPPDDDVALAKDAIRQELASIIGYPGASETQIREGLVALANTDTPGENLSWAATRSKLALHPKLMKLVDPETLDHAERVEGYTLQLNHCRDAMTKIATKAAKSEKKLGVVLGGYQLKGQQLSKRLTDAFAEIQQTQIELVSFQRLRANEAVLGPRRVACLREEVDRLENRERALQGRYAELEVEKRESEARVNGLEDKVVEMVEAMNEASLAEMEEA</sequence>
<feature type="domain" description="Myb-like" evidence="10">
    <location>
        <begin position="52"/>
        <end position="101"/>
    </location>
</feature>
<dbReference type="Pfam" id="PF13921">
    <property type="entry name" value="Myb_DNA-bind_6"/>
    <property type="match status" value="1"/>
</dbReference>
<dbReference type="OrthoDB" id="1410009at2759"/>
<evidence type="ECO:0000256" key="4">
    <source>
        <dbReference type="ARBA" id="ARBA00022737"/>
    </source>
</evidence>
<dbReference type="GO" id="GO:0000974">
    <property type="term" value="C:Prp19 complex"/>
    <property type="evidence" value="ECO:0007669"/>
    <property type="project" value="InterPro"/>
</dbReference>
<feature type="compositionally biased region" description="Basic and acidic residues" evidence="9">
    <location>
        <begin position="131"/>
        <end position="148"/>
    </location>
</feature>
<keyword evidence="5" id="KW-0238">DNA-binding</keyword>
<keyword evidence="13" id="KW-1185">Reference proteome</keyword>
<gene>
    <name evidence="12" type="ORF">FA13DRAFT_1752758</name>
</gene>
<feature type="domain" description="HTH myb-type" evidence="11">
    <location>
        <begin position="52"/>
        <end position="105"/>
    </location>
</feature>
<dbReference type="Gene3D" id="1.10.10.60">
    <property type="entry name" value="Homeodomain-like"/>
    <property type="match status" value="2"/>
</dbReference>